<dbReference type="RefSeq" id="WP_222992065.1">
    <property type="nucleotide sequence ID" value="NZ_JAINVV010000011.1"/>
</dbReference>
<dbReference type="PANTHER" id="PTHR46825">
    <property type="entry name" value="D-ALANYL-D-ALANINE-CARBOXYPEPTIDASE/ENDOPEPTIDASE AMPH"/>
    <property type="match status" value="1"/>
</dbReference>
<dbReference type="PANTHER" id="PTHR46825:SF9">
    <property type="entry name" value="BETA-LACTAMASE-RELATED DOMAIN-CONTAINING PROTEIN"/>
    <property type="match status" value="1"/>
</dbReference>
<comment type="caution">
    <text evidence="2">The sequence shown here is derived from an EMBL/GenBank/DDBJ whole genome shotgun (WGS) entry which is preliminary data.</text>
</comment>
<evidence type="ECO:0000313" key="2">
    <source>
        <dbReference type="EMBL" id="MBY8824956.1"/>
    </source>
</evidence>
<dbReference type="Gene3D" id="3.40.710.10">
    <property type="entry name" value="DD-peptidase/beta-lactamase superfamily"/>
    <property type="match status" value="1"/>
</dbReference>
<organism evidence="2 3">
    <name type="scientific">Sphingomonas colocasiae</name>
    <dbReference type="NCBI Taxonomy" id="1848973"/>
    <lineage>
        <taxon>Bacteria</taxon>
        <taxon>Pseudomonadati</taxon>
        <taxon>Pseudomonadota</taxon>
        <taxon>Alphaproteobacteria</taxon>
        <taxon>Sphingomonadales</taxon>
        <taxon>Sphingomonadaceae</taxon>
        <taxon>Sphingomonas</taxon>
    </lineage>
</organism>
<sequence>MSDVKLAAKLDPAAIDAIFAPVNQSQLPGVAVAVAIDGVPVYRKGFGLANMELPVTLSPMMRMRIGSTSKHFACLAYLLLCEDGRAGLDDAVGKYFPEFHEVARRVTIRQLMGHSSGLRDVVSLCMLIHGTGVPTTEREMLAYYETIDDIDFAPETNWSYNNGAYAMLSTAIERISGQSLDDFLAERVFRPIGMNDTMMRRWDTGFVPNSATLHMVDAAGGYTKQYMGMEISGMGGMVSSMDDMLRWLRHMDAPVVGSAETWRLMKTPRTLSNGRSTGYGLGLISALYRGVPTIAHSGGVMGGNSQMIKVPGAGLDISIATNRADLNSIDLANRIIDACVEGLAPVAEAEETPGEMRTGLFRSSRTGRVVELLAVEDKPFVSVDAAMPFPLKADGDGGFELAPPVDFIKWGVTPSGCGLTFSDFGNADALDEVARDAEAKIGDLAGLYRSAPFAATAEVSDTAEGARLRLSGRHGSHSYKLEPLTATIWKASSLGVFSVIGFTVTFDAEGAGLVINANRAVGLRFARD</sequence>
<dbReference type="InterPro" id="IPR001466">
    <property type="entry name" value="Beta-lactam-related"/>
</dbReference>
<proteinExistence type="predicted"/>
<dbReference type="InterPro" id="IPR012338">
    <property type="entry name" value="Beta-lactam/transpept-like"/>
</dbReference>
<dbReference type="Pfam" id="PF00144">
    <property type="entry name" value="Beta-lactamase"/>
    <property type="match status" value="1"/>
</dbReference>
<dbReference type="Proteomes" id="UP000706039">
    <property type="component" value="Unassembled WGS sequence"/>
</dbReference>
<protein>
    <submittedName>
        <fullName evidence="2">Beta-lactamase family protein</fullName>
    </submittedName>
</protein>
<feature type="domain" description="Beta-lactamase-related" evidence="1">
    <location>
        <begin position="16"/>
        <end position="331"/>
    </location>
</feature>
<accession>A0ABS7PUY3</accession>
<dbReference type="InterPro" id="IPR050491">
    <property type="entry name" value="AmpC-like"/>
</dbReference>
<evidence type="ECO:0000259" key="1">
    <source>
        <dbReference type="Pfam" id="PF00144"/>
    </source>
</evidence>
<dbReference type="EMBL" id="JAINVV010000011">
    <property type="protein sequence ID" value="MBY8824956.1"/>
    <property type="molecule type" value="Genomic_DNA"/>
</dbReference>
<dbReference type="SUPFAM" id="SSF56601">
    <property type="entry name" value="beta-lactamase/transpeptidase-like"/>
    <property type="match status" value="1"/>
</dbReference>
<reference evidence="2 3" key="1">
    <citation type="submission" date="2021-08" db="EMBL/GenBank/DDBJ databases">
        <authorList>
            <person name="Tuo L."/>
        </authorList>
    </citation>
    <scope>NUCLEOTIDE SEQUENCE [LARGE SCALE GENOMIC DNA]</scope>
    <source>
        <strain evidence="2 3">JCM 31229</strain>
    </source>
</reference>
<name>A0ABS7PUY3_9SPHN</name>
<evidence type="ECO:0000313" key="3">
    <source>
        <dbReference type="Proteomes" id="UP000706039"/>
    </source>
</evidence>
<gene>
    <name evidence="2" type="ORF">K7G82_21815</name>
</gene>
<keyword evidence="3" id="KW-1185">Reference proteome</keyword>